<dbReference type="OrthoDB" id="3524701at2759"/>
<protein>
    <submittedName>
        <fullName evidence="3">Uncharacterized protein</fullName>
    </submittedName>
</protein>
<comment type="caution">
    <text evidence="3">The sequence shown here is derived from an EMBL/GenBank/DDBJ whole genome shotgun (WGS) entry which is preliminary data.</text>
</comment>
<name>A0A9P4S5G0_9PEZI</name>
<keyword evidence="2" id="KW-0342">GTP-binding</keyword>
<dbReference type="AlphaFoldDB" id="A0A9P4S5G0"/>
<keyword evidence="4" id="KW-1185">Reference proteome</keyword>
<dbReference type="Gene3D" id="3.40.50.300">
    <property type="entry name" value="P-loop containing nucleotide triphosphate hydrolases"/>
    <property type="match status" value="1"/>
</dbReference>
<dbReference type="PANTHER" id="PTHR23115">
    <property type="entry name" value="TRANSLATION FACTOR"/>
    <property type="match status" value="1"/>
</dbReference>
<evidence type="ECO:0000313" key="3">
    <source>
        <dbReference type="EMBL" id="KAF2836484.1"/>
    </source>
</evidence>
<sequence>MTSKTIRILGGDGVGKKTLMGSLIYKCGLDMHVLEQLQGNQIQRYEEIVPFFRKNGIEEAFRTKSTRFVLTEDTTPDVAIWVIDAAASGESTKVALNTLRDELLRGVVKPVEKLVLVLNKMDAIEWSKDRFGTLRRGIQESLQTTNIGQETTHILPVSALRGANLLDPSDESPWLRTTVEGGEEDGVTLVRILDQ</sequence>
<dbReference type="InterPro" id="IPR050100">
    <property type="entry name" value="TRAFAC_GTPase_members"/>
</dbReference>
<dbReference type="GO" id="GO:0005525">
    <property type="term" value="F:GTP binding"/>
    <property type="evidence" value="ECO:0007669"/>
    <property type="project" value="UniProtKB-KW"/>
</dbReference>
<evidence type="ECO:0000256" key="1">
    <source>
        <dbReference type="ARBA" id="ARBA00022741"/>
    </source>
</evidence>
<dbReference type="EMBL" id="MU006103">
    <property type="protein sequence ID" value="KAF2836484.1"/>
    <property type="molecule type" value="Genomic_DNA"/>
</dbReference>
<reference evidence="3" key="1">
    <citation type="journal article" date="2020" name="Stud. Mycol.">
        <title>101 Dothideomycetes genomes: a test case for predicting lifestyles and emergence of pathogens.</title>
        <authorList>
            <person name="Haridas S."/>
            <person name="Albert R."/>
            <person name="Binder M."/>
            <person name="Bloem J."/>
            <person name="Labutti K."/>
            <person name="Salamov A."/>
            <person name="Andreopoulos B."/>
            <person name="Baker S."/>
            <person name="Barry K."/>
            <person name="Bills G."/>
            <person name="Bluhm B."/>
            <person name="Cannon C."/>
            <person name="Castanera R."/>
            <person name="Culley D."/>
            <person name="Daum C."/>
            <person name="Ezra D."/>
            <person name="Gonzalez J."/>
            <person name="Henrissat B."/>
            <person name="Kuo A."/>
            <person name="Liang C."/>
            <person name="Lipzen A."/>
            <person name="Lutzoni F."/>
            <person name="Magnuson J."/>
            <person name="Mondo S."/>
            <person name="Nolan M."/>
            <person name="Ohm R."/>
            <person name="Pangilinan J."/>
            <person name="Park H.-J."/>
            <person name="Ramirez L."/>
            <person name="Alfaro M."/>
            <person name="Sun H."/>
            <person name="Tritt A."/>
            <person name="Yoshinaga Y."/>
            <person name="Zwiers L.-H."/>
            <person name="Turgeon B."/>
            <person name="Goodwin S."/>
            <person name="Spatafora J."/>
            <person name="Crous P."/>
            <person name="Grigoriev I."/>
        </authorList>
    </citation>
    <scope>NUCLEOTIDE SEQUENCE</scope>
    <source>
        <strain evidence="3">CBS 101060</strain>
    </source>
</reference>
<dbReference type="Proteomes" id="UP000799429">
    <property type="component" value="Unassembled WGS sequence"/>
</dbReference>
<evidence type="ECO:0000313" key="4">
    <source>
        <dbReference type="Proteomes" id="UP000799429"/>
    </source>
</evidence>
<evidence type="ECO:0000256" key="2">
    <source>
        <dbReference type="ARBA" id="ARBA00023134"/>
    </source>
</evidence>
<accession>A0A9P4S5G0</accession>
<dbReference type="SUPFAM" id="SSF52540">
    <property type="entry name" value="P-loop containing nucleoside triphosphate hydrolases"/>
    <property type="match status" value="1"/>
</dbReference>
<dbReference type="InterPro" id="IPR027417">
    <property type="entry name" value="P-loop_NTPase"/>
</dbReference>
<proteinExistence type="predicted"/>
<gene>
    <name evidence="3" type="ORF">M501DRAFT_996673</name>
</gene>
<organism evidence="3 4">
    <name type="scientific">Patellaria atrata CBS 101060</name>
    <dbReference type="NCBI Taxonomy" id="1346257"/>
    <lineage>
        <taxon>Eukaryota</taxon>
        <taxon>Fungi</taxon>
        <taxon>Dikarya</taxon>
        <taxon>Ascomycota</taxon>
        <taxon>Pezizomycotina</taxon>
        <taxon>Dothideomycetes</taxon>
        <taxon>Dothideomycetes incertae sedis</taxon>
        <taxon>Patellariales</taxon>
        <taxon>Patellariaceae</taxon>
        <taxon>Patellaria</taxon>
    </lineage>
</organism>
<keyword evidence="1" id="KW-0547">Nucleotide-binding</keyword>